<proteinExistence type="predicted"/>
<dbReference type="Gene3D" id="3.10.100.10">
    <property type="entry name" value="Mannose-Binding Protein A, subunit A"/>
    <property type="match status" value="1"/>
</dbReference>
<keyword evidence="3" id="KW-1185">Reference proteome</keyword>
<dbReference type="RefSeq" id="WP_135649433.1">
    <property type="nucleotide sequence ID" value="NZ_RQGF01000026.1"/>
</dbReference>
<comment type="caution">
    <text evidence="2">The sequence shown here is derived from an EMBL/GenBank/DDBJ whole genome shotgun (WGS) entry which is preliminary data.</text>
</comment>
<accession>A0A4R9K5A6</accession>
<reference evidence="2" key="1">
    <citation type="journal article" date="2019" name="PLoS Negl. Trop. Dis.">
        <title>Revisiting the worldwide diversity of Leptospira species in the environment.</title>
        <authorList>
            <person name="Vincent A.T."/>
            <person name="Schiettekatte O."/>
            <person name="Bourhy P."/>
            <person name="Veyrier F.J."/>
            <person name="Picardeau M."/>
        </authorList>
    </citation>
    <scope>NUCLEOTIDE SEQUENCE [LARGE SCALE GENOMIC DNA]</scope>
    <source>
        <strain evidence="2">201702455</strain>
    </source>
</reference>
<name>A0A4R9K5A6_9LEPT</name>
<evidence type="ECO:0000313" key="2">
    <source>
        <dbReference type="EMBL" id="TGL61398.1"/>
    </source>
</evidence>
<evidence type="ECO:0008006" key="4">
    <source>
        <dbReference type="Google" id="ProtNLM"/>
    </source>
</evidence>
<protein>
    <recommendedName>
        <fullName evidence="4">DUF1554 domain-containing protein</fullName>
    </recommendedName>
</protein>
<sequence>MRIYIYILLVSFLSFGCITDKTCSDEDKSCNPQAFLTSSLLIPQGIYVYSTATKYAGNLSAYGSTPEFSGQNICRGEKLFSSLVNQLCPDVWALIASESVPINTFSTSFSVPTSIPVFGPTGIELASTWDNFILGELFLERPLSDANLGTDDFWTFSGQGGGYAGSNCSGGTDKTSEGSGAFGSATVKDPDWLRPGGEAIASCNTTHRVLCICFTPEVSSGEEQQ</sequence>
<gene>
    <name evidence="2" type="ORF">EHQ64_10445</name>
</gene>
<evidence type="ECO:0000256" key="1">
    <source>
        <dbReference type="SAM" id="MobiDB-lite"/>
    </source>
</evidence>
<dbReference type="OrthoDB" id="341508at2"/>
<dbReference type="Proteomes" id="UP000297762">
    <property type="component" value="Unassembled WGS sequence"/>
</dbReference>
<dbReference type="AlphaFoldDB" id="A0A4R9K5A6"/>
<dbReference type="InterPro" id="IPR016186">
    <property type="entry name" value="C-type_lectin-like/link_sf"/>
</dbReference>
<evidence type="ECO:0000313" key="3">
    <source>
        <dbReference type="Proteomes" id="UP000297762"/>
    </source>
</evidence>
<organism evidence="2 3">
    <name type="scientific">Leptospira sarikeiensis</name>
    <dbReference type="NCBI Taxonomy" id="2484943"/>
    <lineage>
        <taxon>Bacteria</taxon>
        <taxon>Pseudomonadati</taxon>
        <taxon>Spirochaetota</taxon>
        <taxon>Spirochaetia</taxon>
        <taxon>Leptospirales</taxon>
        <taxon>Leptospiraceae</taxon>
        <taxon>Leptospira</taxon>
    </lineage>
</organism>
<dbReference type="EMBL" id="RQGF01000026">
    <property type="protein sequence ID" value="TGL61398.1"/>
    <property type="molecule type" value="Genomic_DNA"/>
</dbReference>
<dbReference type="PROSITE" id="PS51257">
    <property type="entry name" value="PROKAR_LIPOPROTEIN"/>
    <property type="match status" value="1"/>
</dbReference>
<feature type="region of interest" description="Disordered" evidence="1">
    <location>
        <begin position="167"/>
        <end position="187"/>
    </location>
</feature>